<evidence type="ECO:0000259" key="20">
    <source>
        <dbReference type="Pfam" id="PF00912"/>
    </source>
</evidence>
<comment type="pathway">
    <text evidence="2">Cell wall biogenesis; peptidoglycan biosynthesis.</text>
</comment>
<dbReference type="SUPFAM" id="SSF53955">
    <property type="entry name" value="Lysozyme-like"/>
    <property type="match status" value="1"/>
</dbReference>
<name>A0ABS1L0B4_9BACT</name>
<evidence type="ECO:0000256" key="1">
    <source>
        <dbReference type="ARBA" id="ARBA00004236"/>
    </source>
</evidence>
<keyword evidence="18" id="KW-0812">Transmembrane</keyword>
<evidence type="ECO:0000256" key="6">
    <source>
        <dbReference type="ARBA" id="ARBA00022645"/>
    </source>
</evidence>
<keyword evidence="22" id="KW-1185">Reference proteome</keyword>
<dbReference type="Pfam" id="PF00912">
    <property type="entry name" value="Transgly"/>
    <property type="match status" value="1"/>
</dbReference>
<keyword evidence="9" id="KW-0808">Transferase</keyword>
<keyword evidence="12" id="KW-0573">Peptidoglycan synthesis</keyword>
<comment type="caution">
    <text evidence="21">The sequence shown here is derived from an EMBL/GenBank/DDBJ whole genome shotgun (WGS) entry which is preliminary data.</text>
</comment>
<dbReference type="InterPro" id="IPR012338">
    <property type="entry name" value="Beta-lactam/transpept-like"/>
</dbReference>
<evidence type="ECO:0000259" key="19">
    <source>
        <dbReference type="Pfam" id="PF00905"/>
    </source>
</evidence>
<evidence type="ECO:0000256" key="16">
    <source>
        <dbReference type="ARBA" id="ARBA00034000"/>
    </source>
</evidence>
<evidence type="ECO:0000256" key="11">
    <source>
        <dbReference type="ARBA" id="ARBA00022960"/>
    </source>
</evidence>
<evidence type="ECO:0000256" key="4">
    <source>
        <dbReference type="ARBA" id="ARBA00007739"/>
    </source>
</evidence>
<sequence>MALTIFRPRLDDVSGFMEEQFKRLTRSIQYFYIQFLRKIRPLRHFLRTQYDRIREYYRTHPKARRWTLILGPPVGLFLLLMLVVWIEVPSKRELRNIQNQVASEVYSADSVLLGRYYIQDRTEVKYEDISPMVMDALIATEDVRFYEHEGVDYISLGRVLVKSILQQDESSGGGSTITQQLSKNLYPRRRYWVLSMLINKMREAITARRLESIYSKKELITLYLNTIPFADNTFGIQAAAQRFYSSTAKDLTLDQAAVLVGMLKATTYYNPRTYPDRAFNRRNVVLRQMVKYNFVTESKADSLQVVPIELKYNKISHHQGLAPYFREFLKAELLNWCKNNTHEDGSTYNLYTDGLKIYTTIDSRLQDYAEKAVTQQMTDVQKQFFDHWGKDKPWKGREEVLTEAIHRSSRYRQLKQRDLSEKEIMAILKKPIPMRMFTWKGEEDAEVSPIDSIIHHLQYLNAGFLAMEPGTGKVKAWVGGIEHDFFQYDHVKTSTKRQVGSTFKPIVYAMAIEKGVPPCELISAGQQTYIDKEGEKWTPRNSQNDYQVEYTMRGALAYSVNTVAVKLIQLAGVDNTIALARKMGISSEMPDVPSIALGSSSISLMEMTGAYACIANEGVANFPYYVENIRDLEGKVYTDFKPEGTGKRALSKETAQLVTRMMQTVVHEGTASRLRWRYGIYNDVAGKTGTTQANADGWFMAMTPNLVMGTWVGADDPRIRFRLTELGQGSNTALPMVGYFLKHVNQDEKFKPLSEAKFKNLPNTLQQELNCDLYELSDTLIAQIKVKVMKRDSIMLADTSKAPPNETFLETLYKRKLKMMRASQPDTANVSAIKVLGG</sequence>
<keyword evidence="15" id="KW-0961">Cell wall biogenesis/degradation</keyword>
<keyword evidence="14" id="KW-0511">Multifunctional enzyme</keyword>
<comment type="catalytic activity">
    <reaction evidence="16">
        <text>Preferential cleavage: (Ac)2-L-Lys-D-Ala-|-D-Ala. Also transpeptidation of peptidyl-alanyl moieties that are N-acyl substituents of D-alanine.</text>
        <dbReference type="EC" id="3.4.16.4"/>
    </reaction>
</comment>
<evidence type="ECO:0000313" key="22">
    <source>
        <dbReference type="Proteomes" id="UP000613030"/>
    </source>
</evidence>
<organism evidence="21 22">
    <name type="scientific">Chryseolinea lacunae</name>
    <dbReference type="NCBI Taxonomy" id="2801331"/>
    <lineage>
        <taxon>Bacteria</taxon>
        <taxon>Pseudomonadati</taxon>
        <taxon>Bacteroidota</taxon>
        <taxon>Cytophagia</taxon>
        <taxon>Cytophagales</taxon>
        <taxon>Fulvivirgaceae</taxon>
        <taxon>Chryseolinea</taxon>
    </lineage>
</organism>
<evidence type="ECO:0000256" key="15">
    <source>
        <dbReference type="ARBA" id="ARBA00023316"/>
    </source>
</evidence>
<comment type="subcellular location">
    <subcellularLocation>
        <location evidence="1">Cell membrane</location>
    </subcellularLocation>
</comment>
<dbReference type="InterPro" id="IPR023346">
    <property type="entry name" value="Lysozyme-like_dom_sf"/>
</dbReference>
<dbReference type="Gene3D" id="1.10.3810.10">
    <property type="entry name" value="Biosynthetic peptidoglycan transglycosylase-like"/>
    <property type="match status" value="1"/>
</dbReference>
<keyword evidence="10" id="KW-0378">Hydrolase</keyword>
<keyword evidence="18" id="KW-1133">Transmembrane helix</keyword>
<dbReference type="InterPro" id="IPR050396">
    <property type="entry name" value="Glycosyltr_51/Transpeptidase"/>
</dbReference>
<keyword evidence="13 18" id="KW-0472">Membrane</keyword>
<dbReference type="Pfam" id="PF00905">
    <property type="entry name" value="Transpeptidase"/>
    <property type="match status" value="1"/>
</dbReference>
<feature type="domain" description="Penicillin-binding protein transpeptidase" evidence="19">
    <location>
        <begin position="463"/>
        <end position="704"/>
    </location>
</feature>
<comment type="similarity">
    <text evidence="3">In the C-terminal section; belongs to the transpeptidase family.</text>
</comment>
<dbReference type="PANTHER" id="PTHR32282:SF11">
    <property type="entry name" value="PENICILLIN-BINDING PROTEIN 1B"/>
    <property type="match status" value="1"/>
</dbReference>
<dbReference type="PANTHER" id="PTHR32282">
    <property type="entry name" value="BINDING PROTEIN TRANSPEPTIDASE, PUTATIVE-RELATED"/>
    <property type="match status" value="1"/>
</dbReference>
<dbReference type="EMBL" id="JAERRB010000014">
    <property type="protein sequence ID" value="MBL0745134.1"/>
    <property type="molecule type" value="Genomic_DNA"/>
</dbReference>
<feature type="domain" description="Glycosyl transferase family 51" evidence="20">
    <location>
        <begin position="118"/>
        <end position="289"/>
    </location>
</feature>
<proteinExistence type="inferred from homology"/>
<dbReference type="Proteomes" id="UP000613030">
    <property type="component" value="Unassembled WGS sequence"/>
</dbReference>
<evidence type="ECO:0000256" key="12">
    <source>
        <dbReference type="ARBA" id="ARBA00022984"/>
    </source>
</evidence>
<keyword evidence="7" id="KW-0645">Protease</keyword>
<evidence type="ECO:0000256" key="5">
    <source>
        <dbReference type="ARBA" id="ARBA00022475"/>
    </source>
</evidence>
<evidence type="ECO:0000256" key="9">
    <source>
        <dbReference type="ARBA" id="ARBA00022679"/>
    </source>
</evidence>
<comment type="similarity">
    <text evidence="4">In the N-terminal section; belongs to the glycosyltransferase 51 family.</text>
</comment>
<keyword evidence="6" id="KW-0121">Carboxypeptidase</keyword>
<dbReference type="InterPro" id="IPR036950">
    <property type="entry name" value="PBP_transglycosylase"/>
</dbReference>
<keyword evidence="11" id="KW-0133">Cell shape</keyword>
<dbReference type="RefSeq" id="WP_202015383.1">
    <property type="nucleotide sequence ID" value="NZ_JAERRB010000014.1"/>
</dbReference>
<reference evidence="21 22" key="1">
    <citation type="submission" date="2021-01" db="EMBL/GenBank/DDBJ databases">
        <title>Chryseolinea sp. Jin1 Genome sequencing and assembly.</title>
        <authorList>
            <person name="Kim I."/>
        </authorList>
    </citation>
    <scope>NUCLEOTIDE SEQUENCE [LARGE SCALE GENOMIC DNA]</scope>
    <source>
        <strain evidence="21 22">Jin1</strain>
    </source>
</reference>
<evidence type="ECO:0000313" key="21">
    <source>
        <dbReference type="EMBL" id="MBL0745134.1"/>
    </source>
</evidence>
<dbReference type="InterPro" id="IPR001264">
    <property type="entry name" value="Glyco_trans_51"/>
</dbReference>
<dbReference type="SUPFAM" id="SSF56601">
    <property type="entry name" value="beta-lactamase/transpeptidase-like"/>
    <property type="match status" value="1"/>
</dbReference>
<evidence type="ECO:0000256" key="7">
    <source>
        <dbReference type="ARBA" id="ARBA00022670"/>
    </source>
</evidence>
<evidence type="ECO:0000256" key="8">
    <source>
        <dbReference type="ARBA" id="ARBA00022676"/>
    </source>
</evidence>
<protein>
    <submittedName>
        <fullName evidence="21">Transglycosylase domain-containing protein</fullName>
    </submittedName>
</protein>
<dbReference type="InterPro" id="IPR001460">
    <property type="entry name" value="PCN-bd_Tpept"/>
</dbReference>
<keyword evidence="5" id="KW-1003">Cell membrane</keyword>
<evidence type="ECO:0000256" key="10">
    <source>
        <dbReference type="ARBA" id="ARBA00022801"/>
    </source>
</evidence>
<gene>
    <name evidence="21" type="ORF">JI741_28145</name>
</gene>
<evidence type="ECO:0000256" key="2">
    <source>
        <dbReference type="ARBA" id="ARBA00004752"/>
    </source>
</evidence>
<evidence type="ECO:0000256" key="13">
    <source>
        <dbReference type="ARBA" id="ARBA00023136"/>
    </source>
</evidence>
<keyword evidence="8" id="KW-0328">Glycosyltransferase</keyword>
<feature type="transmembrane region" description="Helical" evidence="18">
    <location>
        <begin position="66"/>
        <end position="86"/>
    </location>
</feature>
<accession>A0ABS1L0B4</accession>
<dbReference type="Gene3D" id="3.40.710.10">
    <property type="entry name" value="DD-peptidase/beta-lactamase superfamily"/>
    <property type="match status" value="2"/>
</dbReference>
<evidence type="ECO:0000256" key="3">
    <source>
        <dbReference type="ARBA" id="ARBA00007090"/>
    </source>
</evidence>
<evidence type="ECO:0000256" key="18">
    <source>
        <dbReference type="SAM" id="Phobius"/>
    </source>
</evidence>
<evidence type="ECO:0000256" key="17">
    <source>
        <dbReference type="ARBA" id="ARBA00049902"/>
    </source>
</evidence>
<evidence type="ECO:0000256" key="14">
    <source>
        <dbReference type="ARBA" id="ARBA00023268"/>
    </source>
</evidence>
<comment type="catalytic activity">
    <reaction evidence="17">
        <text>[GlcNAc-(1-&gt;4)-Mur2Ac(oyl-L-Ala-gamma-D-Glu-L-Lys-D-Ala-D-Ala)](n)-di-trans,octa-cis-undecaprenyl diphosphate + beta-D-GlcNAc-(1-&gt;4)-Mur2Ac(oyl-L-Ala-gamma-D-Glu-L-Lys-D-Ala-D-Ala)-di-trans,octa-cis-undecaprenyl diphosphate = [GlcNAc-(1-&gt;4)-Mur2Ac(oyl-L-Ala-gamma-D-Glu-L-Lys-D-Ala-D-Ala)](n+1)-di-trans,octa-cis-undecaprenyl diphosphate + di-trans,octa-cis-undecaprenyl diphosphate + H(+)</text>
        <dbReference type="Rhea" id="RHEA:23708"/>
        <dbReference type="Rhea" id="RHEA-COMP:9602"/>
        <dbReference type="Rhea" id="RHEA-COMP:9603"/>
        <dbReference type="ChEBI" id="CHEBI:15378"/>
        <dbReference type="ChEBI" id="CHEBI:58405"/>
        <dbReference type="ChEBI" id="CHEBI:60033"/>
        <dbReference type="ChEBI" id="CHEBI:78435"/>
        <dbReference type="EC" id="2.4.99.28"/>
    </reaction>
</comment>